<reference evidence="2" key="1">
    <citation type="journal article" date="2015" name="Nature">
        <title>Complex archaea that bridge the gap between prokaryotes and eukaryotes.</title>
        <authorList>
            <person name="Spang A."/>
            <person name="Saw J.H."/>
            <person name="Jorgensen S.L."/>
            <person name="Zaremba-Niedzwiedzka K."/>
            <person name="Martijn J."/>
            <person name="Lind A.E."/>
            <person name="van Eijk R."/>
            <person name="Schleper C."/>
            <person name="Guy L."/>
            <person name="Ettema T.J."/>
        </authorList>
    </citation>
    <scope>NUCLEOTIDE SEQUENCE</scope>
</reference>
<feature type="domain" description="Polysaccharide pyruvyl transferase" evidence="1">
    <location>
        <begin position="11"/>
        <end position="103"/>
    </location>
</feature>
<evidence type="ECO:0000259" key="1">
    <source>
        <dbReference type="Pfam" id="PF04230"/>
    </source>
</evidence>
<name>A0A0F8W0S7_9ZZZZ</name>
<comment type="caution">
    <text evidence="2">The sequence shown here is derived from an EMBL/GenBank/DDBJ whole genome shotgun (WGS) entry which is preliminary data.</text>
</comment>
<dbReference type="EMBL" id="LAZR01068134">
    <property type="protein sequence ID" value="KKK50213.1"/>
    <property type="molecule type" value="Genomic_DNA"/>
</dbReference>
<dbReference type="AlphaFoldDB" id="A0A0F8W0S7"/>
<dbReference type="PANTHER" id="PTHR36836">
    <property type="entry name" value="COLANIC ACID BIOSYNTHESIS PROTEIN WCAK"/>
    <property type="match status" value="1"/>
</dbReference>
<accession>A0A0F8W0S7</accession>
<feature type="non-terminal residue" evidence="2">
    <location>
        <position position="1"/>
    </location>
</feature>
<gene>
    <name evidence="2" type="ORF">LCGC14_3127280</name>
</gene>
<organism evidence="2">
    <name type="scientific">marine sediment metagenome</name>
    <dbReference type="NCBI Taxonomy" id="412755"/>
    <lineage>
        <taxon>unclassified sequences</taxon>
        <taxon>metagenomes</taxon>
        <taxon>ecological metagenomes</taxon>
    </lineage>
</organism>
<dbReference type="Pfam" id="PF04230">
    <property type="entry name" value="PS_pyruv_trans"/>
    <property type="match status" value="1"/>
</dbReference>
<proteinExistence type="predicted"/>
<protein>
    <recommendedName>
        <fullName evidence="1">Polysaccharide pyruvyl transferase domain-containing protein</fullName>
    </recommendedName>
</protein>
<sequence length="173" mass="19702">NKPSIDFERRQAIASALDKLSDEKNLSIVFFSAQGNFDGNDYDEAERTIQLMKNGDKCLNIPYLQPGEFISLLKKLDIVVAMKLHSLILAYSLRIQVIGLSYHQKIESFFEATKLQENCFRADMFSTTELVNKIQSLLDKPHPLTEHSALLEAADNNFTILTRYIEKIGCVKE</sequence>
<evidence type="ECO:0000313" key="2">
    <source>
        <dbReference type="EMBL" id="KKK50213.1"/>
    </source>
</evidence>
<dbReference type="InterPro" id="IPR007345">
    <property type="entry name" value="Polysacch_pyruvyl_Trfase"/>
</dbReference>
<dbReference type="PANTHER" id="PTHR36836:SF1">
    <property type="entry name" value="COLANIC ACID BIOSYNTHESIS PROTEIN WCAK"/>
    <property type="match status" value="1"/>
</dbReference>